<dbReference type="KEGG" id="bpip:BPP43_06130"/>
<keyword evidence="4 6" id="KW-1133">Transmembrane helix</keyword>
<feature type="transmembrane region" description="Helical" evidence="6">
    <location>
        <begin position="20"/>
        <end position="41"/>
    </location>
</feature>
<organism evidence="7 8">
    <name type="scientific">Brachyspira pilosicoli P43/6/78</name>
    <dbReference type="NCBI Taxonomy" id="1042417"/>
    <lineage>
        <taxon>Bacteria</taxon>
        <taxon>Pseudomonadati</taxon>
        <taxon>Spirochaetota</taxon>
        <taxon>Spirochaetia</taxon>
        <taxon>Brachyspirales</taxon>
        <taxon>Brachyspiraceae</taxon>
        <taxon>Brachyspira</taxon>
    </lineage>
</organism>
<sequence length="373" mass="39927">MSSNLKDKFASFLEKDGFVNVFSSFLAIIIGLLLGLIILLVSNVRDAFPAFITILSGGFSGGMRGIGQVIYTATPLILTGLSVGFAFKNGLFNIGAPGQFIIGAYVAVFIAIKCTFLPPAIHWIIALIGSFIAGGLWAYLPGLLKARFNVNEVISSIMMNYIGMYLANYLVTLTVYDMLKNQSQNIPPSATLPGMGLDVLFRGSSANGGFFVAVIVVIIVYIILSKTTFGFELKACGLNKDASRYAGINEKRNIILSMVIAGALAGLGGGLLYLSGIGKHIEVVDVLAEEGFMGIPIALLGLSHPIGVLIAGLFIAHITVGGFYMQVYDFTPEIIEMIIASIIYFSAFALLFKSIVGFISKKINKNRETNAND</sequence>
<feature type="transmembrane region" description="Helical" evidence="6">
    <location>
        <begin position="91"/>
        <end position="112"/>
    </location>
</feature>
<dbReference type="InterPro" id="IPR001851">
    <property type="entry name" value="ABC_transp_permease"/>
</dbReference>
<feature type="transmembrane region" description="Helical" evidence="6">
    <location>
        <begin position="199"/>
        <end position="224"/>
    </location>
</feature>
<feature type="transmembrane region" description="Helical" evidence="6">
    <location>
        <begin position="338"/>
        <end position="359"/>
    </location>
</feature>
<feature type="transmembrane region" description="Helical" evidence="6">
    <location>
        <begin position="254"/>
        <end position="274"/>
    </location>
</feature>
<evidence type="ECO:0000256" key="2">
    <source>
        <dbReference type="ARBA" id="ARBA00022475"/>
    </source>
</evidence>
<evidence type="ECO:0000256" key="1">
    <source>
        <dbReference type="ARBA" id="ARBA00004651"/>
    </source>
</evidence>
<dbReference type="GO" id="GO:0005886">
    <property type="term" value="C:plasma membrane"/>
    <property type="evidence" value="ECO:0007669"/>
    <property type="project" value="UniProtKB-SubCell"/>
</dbReference>
<dbReference type="PANTHER" id="PTHR47089">
    <property type="entry name" value="ABC TRANSPORTER, PERMEASE PROTEIN"/>
    <property type="match status" value="1"/>
</dbReference>
<evidence type="ECO:0000256" key="5">
    <source>
        <dbReference type="ARBA" id="ARBA00023136"/>
    </source>
</evidence>
<dbReference type="GO" id="GO:0022857">
    <property type="term" value="F:transmembrane transporter activity"/>
    <property type="evidence" value="ECO:0007669"/>
    <property type="project" value="InterPro"/>
</dbReference>
<evidence type="ECO:0000313" key="8">
    <source>
        <dbReference type="Proteomes" id="UP000010793"/>
    </source>
</evidence>
<comment type="subcellular location">
    <subcellularLocation>
        <location evidence="1">Cell membrane</location>
        <topology evidence="1">Multi-pass membrane protein</topology>
    </subcellularLocation>
</comment>
<evidence type="ECO:0000256" key="6">
    <source>
        <dbReference type="SAM" id="Phobius"/>
    </source>
</evidence>
<proteinExistence type="predicted"/>
<evidence type="ECO:0000256" key="3">
    <source>
        <dbReference type="ARBA" id="ARBA00022692"/>
    </source>
</evidence>
<dbReference type="PANTHER" id="PTHR47089:SF1">
    <property type="entry name" value="GUANOSINE ABC TRANSPORTER PERMEASE PROTEIN NUPP"/>
    <property type="match status" value="1"/>
</dbReference>
<dbReference type="RefSeq" id="WP_013244739.1">
    <property type="nucleotide sequence ID" value="NC_019908.1"/>
</dbReference>
<evidence type="ECO:0000256" key="4">
    <source>
        <dbReference type="ARBA" id="ARBA00022989"/>
    </source>
</evidence>
<feature type="transmembrane region" description="Helical" evidence="6">
    <location>
        <begin position="119"/>
        <end position="140"/>
    </location>
</feature>
<protein>
    <submittedName>
        <fullName evidence="7">Inner-membrane translocator</fullName>
    </submittedName>
</protein>
<keyword evidence="2" id="KW-1003">Cell membrane</keyword>
<dbReference type="EMBL" id="CP002873">
    <property type="protein sequence ID" value="AGA66468.1"/>
    <property type="molecule type" value="Genomic_DNA"/>
</dbReference>
<gene>
    <name evidence="7" type="ORF">BPP43_06130</name>
</gene>
<feature type="transmembrane region" description="Helical" evidence="6">
    <location>
        <begin position="160"/>
        <end position="179"/>
    </location>
</feature>
<dbReference type="CDD" id="cd06580">
    <property type="entry name" value="TM_PBP1_transp_TpRbsC_like"/>
    <property type="match status" value="1"/>
</dbReference>
<keyword evidence="8" id="KW-1185">Reference proteome</keyword>
<accession>A0A3B6VL24</accession>
<keyword evidence="3 6" id="KW-0812">Transmembrane</keyword>
<feature type="transmembrane region" description="Helical" evidence="6">
    <location>
        <begin position="295"/>
        <end position="318"/>
    </location>
</feature>
<dbReference type="Pfam" id="PF02653">
    <property type="entry name" value="BPD_transp_2"/>
    <property type="match status" value="1"/>
</dbReference>
<dbReference type="GeneID" id="56440368"/>
<dbReference type="AlphaFoldDB" id="A0A3B6VL24"/>
<name>A0A3B6VL24_BRAPL</name>
<dbReference type="Proteomes" id="UP000010793">
    <property type="component" value="Chromosome"/>
</dbReference>
<evidence type="ECO:0000313" key="7">
    <source>
        <dbReference type="EMBL" id="AGA66468.1"/>
    </source>
</evidence>
<keyword evidence="5 6" id="KW-0472">Membrane</keyword>
<reference evidence="7 8" key="1">
    <citation type="journal article" date="2013" name="Genome Announc.">
        <title>Complete Genome Sequence of the Porcine Strain Brachyspira pilosicoli P43/6/78(T.).</title>
        <authorList>
            <person name="Lin C."/>
            <person name="den Bakker H.C."/>
            <person name="Suzuki H."/>
            <person name="Lefebure T."/>
            <person name="Ponnala L."/>
            <person name="Sun Q."/>
            <person name="Stanhope M.J."/>
            <person name="Wiedmann M."/>
            <person name="Duhamel G.E."/>
        </authorList>
    </citation>
    <scope>NUCLEOTIDE SEQUENCE [LARGE SCALE GENOMIC DNA]</scope>
    <source>
        <strain evidence="7 8">P43/6/78</strain>
    </source>
</reference>